<comment type="caution">
    <text evidence="2">The sequence shown here is derived from an EMBL/GenBank/DDBJ whole genome shotgun (WGS) entry which is preliminary data.</text>
</comment>
<dbReference type="SUPFAM" id="SSF51445">
    <property type="entry name" value="(Trans)glycosidases"/>
    <property type="match status" value="1"/>
</dbReference>
<dbReference type="Gene3D" id="3.20.20.80">
    <property type="entry name" value="Glycosidases"/>
    <property type="match status" value="1"/>
</dbReference>
<dbReference type="Proteomes" id="UP000658278">
    <property type="component" value="Unassembled WGS sequence"/>
</dbReference>
<dbReference type="Pfam" id="PF01120">
    <property type="entry name" value="Alpha_L_fucos"/>
    <property type="match status" value="1"/>
</dbReference>
<dbReference type="InterPro" id="IPR017853">
    <property type="entry name" value="GH"/>
</dbReference>
<dbReference type="InterPro" id="IPR057739">
    <property type="entry name" value="Glyco_hydro_29_N"/>
</dbReference>
<name>A0A934REG5_9BACT</name>
<feature type="domain" description="Glycoside hydrolase family 29 N-terminal" evidence="1">
    <location>
        <begin position="191"/>
        <end position="418"/>
    </location>
</feature>
<reference evidence="2" key="1">
    <citation type="submission" date="2021-01" db="EMBL/GenBank/DDBJ databases">
        <title>Modified the classification status of verrucomicrobia.</title>
        <authorList>
            <person name="Feng X."/>
        </authorList>
    </citation>
    <scope>NUCLEOTIDE SEQUENCE</scope>
    <source>
        <strain evidence="2">KCTC 22201</strain>
    </source>
</reference>
<dbReference type="EMBL" id="JAENII010000025">
    <property type="protein sequence ID" value="MBK1829015.1"/>
    <property type="molecule type" value="Genomic_DNA"/>
</dbReference>
<evidence type="ECO:0000313" key="2">
    <source>
        <dbReference type="EMBL" id="MBK1829015.1"/>
    </source>
</evidence>
<dbReference type="AlphaFoldDB" id="A0A934REG5"/>
<accession>A0A934REG5</accession>
<evidence type="ECO:0000259" key="1">
    <source>
        <dbReference type="Pfam" id="PF01120"/>
    </source>
</evidence>
<sequence length="472" mass="52267">MSAKEVVLADPVTLALDADGITSLAPNLGKMSGVKPDVRNYMILWSKAQPGSSQVEWTVAAPADGMYGVTIGVNGVGMRLTVSSNGKKVGGAVKEAEWHHLELGEIPLKAGENKVLLEIEAPTGKGNKGGNRFLLGPMELAQPAVRDAMLKEAVAARVQPDWFKDAGYGLMFQWTNRATPPRGDIKKWEQKVDDFDMDGFVKLVEDSGAAYVVWSITWGNQYISAPIKSLDAIIAGRTTQRDLLGEMTERLHEKGVKVIFYYHYGYDCMHSVDKEWMEAAGGYEADKTKLYTNLGKILSEIGTRYGEKLAGWWFDGGERYLNCHFDGSSGAEGILSVPFKEYTAMVKTGNPQRMVAYNSWIRPRITEYQDYYGGEGQKSFDPEKLTDGVFNSGRQKGLQAHGCFILEKSWGHIEKNKTIPKPKFSLAKLTGFVKKAQENRYPLSINLEMYEDGSVSPESYALLKALKAAVRK</sequence>
<protein>
    <submittedName>
        <fullName evidence="2">Alpha-L-fucosidase</fullName>
    </submittedName>
</protein>
<gene>
    <name evidence="2" type="ORF">JIN81_18410</name>
</gene>
<proteinExistence type="predicted"/>
<dbReference type="RefSeq" id="WP_200283456.1">
    <property type="nucleotide sequence ID" value="NZ_JAENII010000025.1"/>
</dbReference>
<organism evidence="2 3">
    <name type="scientific">Haloferula rosea</name>
    <dbReference type="NCBI Taxonomy" id="490093"/>
    <lineage>
        <taxon>Bacteria</taxon>
        <taxon>Pseudomonadati</taxon>
        <taxon>Verrucomicrobiota</taxon>
        <taxon>Verrucomicrobiia</taxon>
        <taxon>Verrucomicrobiales</taxon>
        <taxon>Verrucomicrobiaceae</taxon>
        <taxon>Haloferula</taxon>
    </lineage>
</organism>
<evidence type="ECO:0000313" key="3">
    <source>
        <dbReference type="Proteomes" id="UP000658278"/>
    </source>
</evidence>
<keyword evidence="3" id="KW-1185">Reference proteome</keyword>
<dbReference type="Gene3D" id="2.60.120.260">
    <property type="entry name" value="Galactose-binding domain-like"/>
    <property type="match status" value="1"/>
</dbReference>
<dbReference type="GO" id="GO:0005975">
    <property type="term" value="P:carbohydrate metabolic process"/>
    <property type="evidence" value="ECO:0007669"/>
    <property type="project" value="InterPro"/>
</dbReference>
<dbReference type="GO" id="GO:0004560">
    <property type="term" value="F:alpha-L-fucosidase activity"/>
    <property type="evidence" value="ECO:0007669"/>
    <property type="project" value="InterPro"/>
</dbReference>